<evidence type="ECO:0000256" key="1">
    <source>
        <dbReference type="ARBA" id="ARBA00004141"/>
    </source>
</evidence>
<dbReference type="PROSITE" id="PS50850">
    <property type="entry name" value="MFS"/>
    <property type="match status" value="1"/>
</dbReference>
<evidence type="ECO:0000256" key="4">
    <source>
        <dbReference type="ARBA" id="ARBA00022989"/>
    </source>
</evidence>
<keyword evidence="2" id="KW-0813">Transport</keyword>
<dbReference type="AlphaFoldDB" id="A0A0K2VED7"/>
<evidence type="ECO:0000256" key="3">
    <source>
        <dbReference type="ARBA" id="ARBA00022692"/>
    </source>
</evidence>
<protein>
    <submittedName>
        <fullName evidence="9">Protein spinsterlike [Musca domestica]</fullName>
    </submittedName>
</protein>
<feature type="transmembrane region" description="Helical" evidence="7">
    <location>
        <begin position="138"/>
        <end position="161"/>
    </location>
</feature>
<feature type="transmembrane region" description="Helical" evidence="7">
    <location>
        <begin position="173"/>
        <end position="192"/>
    </location>
</feature>
<dbReference type="InterPro" id="IPR044770">
    <property type="entry name" value="MFS_spinster-like"/>
</dbReference>
<dbReference type="InterPro" id="IPR020846">
    <property type="entry name" value="MFS_dom"/>
</dbReference>
<feature type="transmembrane region" description="Helical" evidence="7">
    <location>
        <begin position="302"/>
        <end position="325"/>
    </location>
</feature>
<feature type="transmembrane region" description="Helical" evidence="7">
    <location>
        <begin position="87"/>
        <end position="107"/>
    </location>
</feature>
<comment type="similarity">
    <text evidence="6">Belongs to the major facilitator superfamily. Spinster (TC 2.A.1.49) family.</text>
</comment>
<accession>A0A0K2VED7</accession>
<proteinExistence type="inferred from homology"/>
<feature type="transmembrane region" description="Helical" evidence="7">
    <location>
        <begin position="204"/>
        <end position="224"/>
    </location>
</feature>
<name>A0A0K2VED7_LEPSM</name>
<evidence type="ECO:0000256" key="7">
    <source>
        <dbReference type="SAM" id="Phobius"/>
    </source>
</evidence>
<dbReference type="PANTHER" id="PTHR23505:SF79">
    <property type="entry name" value="PROTEIN SPINSTER"/>
    <property type="match status" value="1"/>
</dbReference>
<dbReference type="GO" id="GO:0022857">
    <property type="term" value="F:transmembrane transporter activity"/>
    <property type="evidence" value="ECO:0007669"/>
    <property type="project" value="InterPro"/>
</dbReference>
<dbReference type="PANTHER" id="PTHR23505">
    <property type="entry name" value="SPINSTER"/>
    <property type="match status" value="1"/>
</dbReference>
<dbReference type="InterPro" id="IPR036259">
    <property type="entry name" value="MFS_trans_sf"/>
</dbReference>
<keyword evidence="4 7" id="KW-1133">Transmembrane helix</keyword>
<reference evidence="9" key="1">
    <citation type="submission" date="2014-05" db="EMBL/GenBank/DDBJ databases">
        <authorList>
            <person name="Chronopoulou M."/>
        </authorList>
    </citation>
    <scope>NUCLEOTIDE SEQUENCE</scope>
    <source>
        <tissue evidence="9">Whole organism</tissue>
    </source>
</reference>
<evidence type="ECO:0000256" key="5">
    <source>
        <dbReference type="ARBA" id="ARBA00023136"/>
    </source>
</evidence>
<feature type="transmembrane region" description="Helical" evidence="7">
    <location>
        <begin position="404"/>
        <end position="429"/>
    </location>
</feature>
<feature type="transmembrane region" description="Helical" evidence="7">
    <location>
        <begin position="362"/>
        <end position="392"/>
    </location>
</feature>
<feature type="transmembrane region" description="Helical" evidence="7">
    <location>
        <begin position="337"/>
        <end position="356"/>
    </location>
</feature>
<evidence type="ECO:0000256" key="6">
    <source>
        <dbReference type="ARBA" id="ARBA00024338"/>
    </source>
</evidence>
<feature type="transmembrane region" description="Helical" evidence="7">
    <location>
        <begin position="257"/>
        <end position="282"/>
    </location>
</feature>
<evidence type="ECO:0000313" key="9">
    <source>
        <dbReference type="EMBL" id="CDW48256.1"/>
    </source>
</evidence>
<keyword evidence="5 7" id="KW-0472">Membrane</keyword>
<feature type="transmembrane region" description="Helical" evidence="7">
    <location>
        <begin position="114"/>
        <end position="132"/>
    </location>
</feature>
<evidence type="ECO:0000259" key="8">
    <source>
        <dbReference type="PROSITE" id="PS50850"/>
    </source>
</evidence>
<dbReference type="SUPFAM" id="SSF103473">
    <property type="entry name" value="MFS general substrate transporter"/>
    <property type="match status" value="1"/>
</dbReference>
<dbReference type="OrthoDB" id="6770063at2759"/>
<feature type="domain" description="Major facilitator superfamily (MFS) profile" evidence="8">
    <location>
        <begin position="49"/>
        <end position="430"/>
    </location>
</feature>
<feature type="transmembrane region" description="Helical" evidence="7">
    <location>
        <begin position="49"/>
        <end position="67"/>
    </location>
</feature>
<organism evidence="9">
    <name type="scientific">Lepeophtheirus salmonis</name>
    <name type="common">Salmon louse</name>
    <name type="synonym">Caligus salmonis</name>
    <dbReference type="NCBI Taxonomy" id="72036"/>
    <lineage>
        <taxon>Eukaryota</taxon>
        <taxon>Metazoa</taxon>
        <taxon>Ecdysozoa</taxon>
        <taxon>Arthropoda</taxon>
        <taxon>Crustacea</taxon>
        <taxon>Multicrustacea</taxon>
        <taxon>Hexanauplia</taxon>
        <taxon>Copepoda</taxon>
        <taxon>Siphonostomatoida</taxon>
        <taxon>Caligidae</taxon>
        <taxon>Lepeophtheirus</taxon>
    </lineage>
</organism>
<dbReference type="Gene3D" id="1.20.1250.20">
    <property type="entry name" value="MFS general substrate transporter like domains"/>
    <property type="match status" value="1"/>
</dbReference>
<evidence type="ECO:0000256" key="2">
    <source>
        <dbReference type="ARBA" id="ARBA00022448"/>
    </source>
</evidence>
<dbReference type="CDD" id="cd17328">
    <property type="entry name" value="MFS_spinster_like"/>
    <property type="match status" value="1"/>
</dbReference>
<comment type="subcellular location">
    <subcellularLocation>
        <location evidence="1">Membrane</location>
        <topology evidence="1">Multi-pass membrane protein</topology>
    </subcellularLocation>
</comment>
<dbReference type="EMBL" id="HACA01030895">
    <property type="protein sequence ID" value="CDW48256.1"/>
    <property type="molecule type" value="Transcribed_RNA"/>
</dbReference>
<dbReference type="InterPro" id="IPR011701">
    <property type="entry name" value="MFS"/>
</dbReference>
<sequence length="430" mass="47659">MLEDKNIMKVLLPFPQNPSSQELVNQGNALGDHEAEGIKSRQHSKKWRYVSILFFVNLINYMDRFTVAGILENIKDEYDIADAKAGALQTAFVITYMIFAPLFGYLGDRHSRRLIMAIGVFIWAIFTLIGSFMPGYYSFLFCRGMVGIGEASYSTIAPTIISDMFVKEERSKMLAVFFFAIPVGCGSGYMLGSEMSHLTGDWRWGLRVTPILGFAAVVMILFMLKDPNRGECEGHGNEIKTTTYFQDLKDLAANKSFVLSTFGFTCVAFCTGALSWWGPLYIISAIKSFGNPEHYPMPVNNVALVFGAITMLSGIVGVPLGSILSTKLQRKFPRADPIICGLGLVISAIFLGFGMLTVRVNIYLTFFFLFLGEVALNLNWSIVADILLYVVIPTRRSTAEAIQILISHTFGDAGSPYFIGLVGSILYLYS</sequence>
<dbReference type="Pfam" id="PF07690">
    <property type="entry name" value="MFS_1"/>
    <property type="match status" value="1"/>
</dbReference>
<keyword evidence="3 7" id="KW-0812">Transmembrane</keyword>
<dbReference type="GO" id="GO:0016020">
    <property type="term" value="C:membrane"/>
    <property type="evidence" value="ECO:0007669"/>
    <property type="project" value="UniProtKB-SubCell"/>
</dbReference>